<dbReference type="OrthoDB" id="9792661at2"/>
<dbReference type="RefSeq" id="WP_007207550.1">
    <property type="nucleotide sequence ID" value="NZ_GL622241.1"/>
</dbReference>
<name>E6LDT9_ENTI1</name>
<sequence length="170" mass="18946">MDGETRRQDIMEQLRMSDQPLSASRLAQNYAVSRQIIVGDIALLRASGEAILATARGYLLEKEEQGVVAKIAVCHRPEQVEEELTTIVSLDGEVVDVIVDHLLYGELRGSLGIRTQEDIATFLKAYAASEEKLLSNLTNGVHLHTVRCESMEQVGKIKQALRKKNLLFEE</sequence>
<keyword evidence="1" id="KW-0533">Nickel</keyword>
<dbReference type="GeneID" id="302706513"/>
<evidence type="ECO:0000256" key="1">
    <source>
        <dbReference type="PIRSR" id="PIRSR037847-1"/>
    </source>
</evidence>
<dbReference type="InterPro" id="IPR036390">
    <property type="entry name" value="WH_DNA-bd_sf"/>
</dbReference>
<dbReference type="InterPro" id="IPR035922">
    <property type="entry name" value="3H_dom_sf"/>
</dbReference>
<dbReference type="PATRIC" id="fig|888064.11.peg.480"/>
<dbReference type="InterPro" id="IPR036388">
    <property type="entry name" value="WH-like_DNA-bd_sf"/>
</dbReference>
<feature type="binding site" evidence="1">
    <location>
        <position position="75"/>
    </location>
    <ligand>
        <name>Ni(2+)</name>
        <dbReference type="ChEBI" id="CHEBI:49786"/>
    </ligand>
</feature>
<proteinExistence type="predicted"/>
<dbReference type="SUPFAM" id="SSF75500">
    <property type="entry name" value="Putative transcriptional regulator TM1602, C-terminal domain"/>
    <property type="match status" value="1"/>
</dbReference>
<dbReference type="InterPro" id="IPR004173">
    <property type="entry name" value="3H_domain"/>
</dbReference>
<dbReference type="SUPFAM" id="SSF46785">
    <property type="entry name" value="Winged helix' DNA-binding domain"/>
    <property type="match status" value="1"/>
</dbReference>
<accession>E6LDT9</accession>
<comment type="caution">
    <text evidence="4">The sequence shown here is derived from an EMBL/GenBank/DDBJ whole genome shotgun (WGS) entry which is preliminary data.</text>
</comment>
<dbReference type="Proteomes" id="UP000010296">
    <property type="component" value="Unassembled WGS sequence"/>
</dbReference>
<feature type="binding site" evidence="1">
    <location>
        <position position="144"/>
    </location>
    <ligand>
        <name>Ni(2+)</name>
        <dbReference type="ChEBI" id="CHEBI:49786"/>
    </ligand>
</feature>
<dbReference type="PIRSF" id="PIRSF037847">
    <property type="entry name" value="NiaR"/>
    <property type="match status" value="1"/>
</dbReference>
<protein>
    <submittedName>
        <fullName evidence="4">HTH domain protein</fullName>
    </submittedName>
</protein>
<dbReference type="Gene3D" id="1.10.10.10">
    <property type="entry name" value="Winged helix-like DNA-binding domain superfamily/Winged helix DNA-binding domain"/>
    <property type="match status" value="1"/>
</dbReference>
<dbReference type="InterPro" id="IPR026043">
    <property type="entry name" value="NadR"/>
</dbReference>
<dbReference type="AlphaFoldDB" id="E6LDT9"/>
<feature type="domain" description="3H" evidence="2">
    <location>
        <begin position="71"/>
        <end position="167"/>
    </location>
</feature>
<dbReference type="PANTHER" id="PTHR40068:SF1">
    <property type="entry name" value="TRANSCRIPTION REPRESSOR NIAR-RELATED"/>
    <property type="match status" value="1"/>
</dbReference>
<gene>
    <name evidence="4" type="ORF">HMPREF9088_0529</name>
</gene>
<keyword evidence="1" id="KW-0479">Metal-binding</keyword>
<dbReference type="eggNOG" id="COG1827">
    <property type="taxonomic scope" value="Bacteria"/>
</dbReference>
<evidence type="ECO:0000313" key="5">
    <source>
        <dbReference type="Proteomes" id="UP000010296"/>
    </source>
</evidence>
<keyword evidence="5" id="KW-1185">Reference proteome</keyword>
<dbReference type="STRING" id="888064.HMPREF9088_0529"/>
<dbReference type="EMBL" id="AEPV01000018">
    <property type="protein sequence ID" value="EFU74678.1"/>
    <property type="molecule type" value="Genomic_DNA"/>
</dbReference>
<dbReference type="InterPro" id="IPR013196">
    <property type="entry name" value="HTH_11"/>
</dbReference>
<dbReference type="GO" id="GO:0046872">
    <property type="term" value="F:metal ion binding"/>
    <property type="evidence" value="ECO:0007669"/>
    <property type="project" value="UniProtKB-KW"/>
</dbReference>
<dbReference type="Pfam" id="PF08279">
    <property type="entry name" value="HTH_11"/>
    <property type="match status" value="1"/>
</dbReference>
<feature type="binding site" evidence="1">
    <location>
        <position position="142"/>
    </location>
    <ligand>
        <name>Ni(2+)</name>
        <dbReference type="ChEBI" id="CHEBI:49786"/>
    </ligand>
</feature>
<organism evidence="4 5">
    <name type="scientific">Enterococcus italicus (strain DSM 15952 / CCUG 50447 / LMG 22039 / TP 1.5)</name>
    <dbReference type="NCBI Taxonomy" id="888064"/>
    <lineage>
        <taxon>Bacteria</taxon>
        <taxon>Bacillati</taxon>
        <taxon>Bacillota</taxon>
        <taxon>Bacilli</taxon>
        <taxon>Lactobacillales</taxon>
        <taxon>Enterococcaceae</taxon>
        <taxon>Enterococcus</taxon>
    </lineage>
</organism>
<dbReference type="Pfam" id="PF02829">
    <property type="entry name" value="3H"/>
    <property type="match status" value="1"/>
</dbReference>
<evidence type="ECO:0000259" key="2">
    <source>
        <dbReference type="Pfam" id="PF02829"/>
    </source>
</evidence>
<feature type="binding site" evidence="1">
    <location>
        <position position="83"/>
    </location>
    <ligand>
        <name>Ni(2+)</name>
        <dbReference type="ChEBI" id="CHEBI:49786"/>
    </ligand>
</feature>
<reference evidence="4 5" key="1">
    <citation type="submission" date="2010-12" db="EMBL/GenBank/DDBJ databases">
        <authorList>
            <person name="Muzny D."/>
            <person name="Qin X."/>
            <person name="Deng J."/>
            <person name="Jiang H."/>
            <person name="Liu Y."/>
            <person name="Qu J."/>
            <person name="Song X.-Z."/>
            <person name="Zhang L."/>
            <person name="Thornton R."/>
            <person name="Coyle M."/>
            <person name="Francisco L."/>
            <person name="Jackson L."/>
            <person name="Javaid M."/>
            <person name="Korchina V."/>
            <person name="Kovar C."/>
            <person name="Mata R."/>
            <person name="Mathew T."/>
            <person name="Ngo R."/>
            <person name="Nguyen L."/>
            <person name="Nguyen N."/>
            <person name="Okwuonu G."/>
            <person name="Ongeri F."/>
            <person name="Pham C."/>
            <person name="Simmons D."/>
            <person name="Wilczek-Boney K."/>
            <person name="Hale W."/>
            <person name="Jakkamsetti A."/>
            <person name="Pham P."/>
            <person name="Ruth R."/>
            <person name="San Lucas F."/>
            <person name="Warren J."/>
            <person name="Zhang J."/>
            <person name="Zhao Z."/>
            <person name="Zhou C."/>
            <person name="Zhu D."/>
            <person name="Lee S."/>
            <person name="Bess C."/>
            <person name="Blankenburg K."/>
            <person name="Forbes L."/>
            <person name="Fu Q."/>
            <person name="Gubbala S."/>
            <person name="Hirani K."/>
            <person name="Jayaseelan J.C."/>
            <person name="Lara F."/>
            <person name="Munidasa M."/>
            <person name="Palculict T."/>
            <person name="Patil S."/>
            <person name="Pu L.-L."/>
            <person name="Saada N."/>
            <person name="Tang L."/>
            <person name="Weissenberger G."/>
            <person name="Zhu Y."/>
            <person name="Hemphill L."/>
            <person name="Shang Y."/>
            <person name="Youmans B."/>
            <person name="Ayvaz T."/>
            <person name="Ross M."/>
            <person name="Santibanez J."/>
            <person name="Aqrawi P."/>
            <person name="Gross S."/>
            <person name="Joshi V."/>
            <person name="Fowler G."/>
            <person name="Nazareth L."/>
            <person name="Reid J."/>
            <person name="Worley K."/>
            <person name="Petrosino J."/>
            <person name="Highlander S."/>
            <person name="Gibbs R."/>
        </authorList>
    </citation>
    <scope>NUCLEOTIDE SEQUENCE [LARGE SCALE GENOMIC DNA]</scope>
    <source>
        <strain evidence="5">DSM 15952 / CCUG 50447 / LMG 22039 / TP 1.5</strain>
    </source>
</reference>
<dbReference type="PANTHER" id="PTHR40068">
    <property type="entry name" value="TRANSCRIPTION REPRESSOR NIAR-RELATED"/>
    <property type="match status" value="1"/>
</dbReference>
<dbReference type="Gene3D" id="3.30.1340.20">
    <property type="entry name" value="3H domain"/>
    <property type="match status" value="1"/>
</dbReference>
<dbReference type="HOGENOM" id="CLU_108798_0_0_9"/>
<evidence type="ECO:0000313" key="4">
    <source>
        <dbReference type="EMBL" id="EFU74678.1"/>
    </source>
</evidence>
<evidence type="ECO:0000259" key="3">
    <source>
        <dbReference type="Pfam" id="PF08279"/>
    </source>
</evidence>
<feature type="domain" description="Helix-turn-helix type 11" evidence="3">
    <location>
        <begin position="6"/>
        <end position="58"/>
    </location>
</feature>